<dbReference type="Gene3D" id="2.60.40.770">
    <property type="match status" value="1"/>
</dbReference>
<dbReference type="KEGG" id="soy:115887930"/>
<dbReference type="AlphaFoldDB" id="A0A6J2YH35"/>
<dbReference type="Proteomes" id="UP000504635">
    <property type="component" value="Unplaced"/>
</dbReference>
<dbReference type="InterPro" id="IPR014756">
    <property type="entry name" value="Ig_E-set"/>
</dbReference>
<feature type="chain" id="PRO_5026919831" evidence="1">
    <location>
        <begin position="21"/>
        <end position="149"/>
    </location>
</feature>
<evidence type="ECO:0000256" key="1">
    <source>
        <dbReference type="SAM" id="SignalP"/>
    </source>
</evidence>
<reference evidence="3" key="1">
    <citation type="submission" date="2025-08" db="UniProtKB">
        <authorList>
            <consortium name="RefSeq"/>
        </authorList>
    </citation>
    <scope>IDENTIFICATION</scope>
    <source>
        <tissue evidence="3">Gonads</tissue>
    </source>
</reference>
<dbReference type="OrthoDB" id="6491887at2759"/>
<evidence type="ECO:0000313" key="3">
    <source>
        <dbReference type="RefSeq" id="XP_030763323.1"/>
    </source>
</evidence>
<evidence type="ECO:0000313" key="2">
    <source>
        <dbReference type="Proteomes" id="UP000504635"/>
    </source>
</evidence>
<feature type="signal peptide" evidence="1">
    <location>
        <begin position="1"/>
        <end position="20"/>
    </location>
</feature>
<protein>
    <submittedName>
        <fullName evidence="3">Uncharacterized protein LOC115887930</fullName>
    </submittedName>
</protein>
<organism evidence="2 3">
    <name type="scientific">Sitophilus oryzae</name>
    <name type="common">Rice weevil</name>
    <name type="synonym">Curculio oryzae</name>
    <dbReference type="NCBI Taxonomy" id="7048"/>
    <lineage>
        <taxon>Eukaryota</taxon>
        <taxon>Metazoa</taxon>
        <taxon>Ecdysozoa</taxon>
        <taxon>Arthropoda</taxon>
        <taxon>Hexapoda</taxon>
        <taxon>Insecta</taxon>
        <taxon>Pterygota</taxon>
        <taxon>Neoptera</taxon>
        <taxon>Endopterygota</taxon>
        <taxon>Coleoptera</taxon>
        <taxon>Polyphaga</taxon>
        <taxon>Cucujiformia</taxon>
        <taxon>Curculionidae</taxon>
        <taxon>Dryophthorinae</taxon>
        <taxon>Sitophilus</taxon>
    </lineage>
</organism>
<sequence>MMQLGGVVFVVLGLLSPAFSDVDFIDCGSNQIEIESVEIPGCTVTPCRFYRNRNYDIYITPNSVNPTVMSIDLKVEACIRGANFAVDATFVHPCITDCPLQTKLDRPEIPINVSISRFFIPGLTTFRINATFIGNDQPNFCVLFYVDIY</sequence>
<accession>A0A6J2YH35</accession>
<keyword evidence="2" id="KW-1185">Reference proteome</keyword>
<gene>
    <name evidence="3" type="primary">LOC115887930</name>
</gene>
<dbReference type="GeneID" id="115887930"/>
<name>A0A6J2YH35_SITOR</name>
<dbReference type="RefSeq" id="XP_030763323.1">
    <property type="nucleotide sequence ID" value="XM_030907463.1"/>
</dbReference>
<dbReference type="InParanoid" id="A0A6J2YH35"/>
<dbReference type="SUPFAM" id="SSF81296">
    <property type="entry name" value="E set domains"/>
    <property type="match status" value="1"/>
</dbReference>
<keyword evidence="1" id="KW-0732">Signal</keyword>
<proteinExistence type="predicted"/>